<reference evidence="7" key="1">
    <citation type="journal article" date="2017" name="Genome Biol.">
        <title>Comparative genomics reveals high biological diversity and specific adaptations in the industrially and medically important fungal genus Aspergillus.</title>
        <authorList>
            <person name="de Vries R.P."/>
            <person name="Riley R."/>
            <person name="Wiebenga A."/>
            <person name="Aguilar-Osorio G."/>
            <person name="Amillis S."/>
            <person name="Uchima C.A."/>
            <person name="Anderluh G."/>
            <person name="Asadollahi M."/>
            <person name="Askin M."/>
            <person name="Barry K."/>
            <person name="Battaglia E."/>
            <person name="Bayram O."/>
            <person name="Benocci T."/>
            <person name="Braus-Stromeyer S.A."/>
            <person name="Caldana C."/>
            <person name="Canovas D."/>
            <person name="Cerqueira G.C."/>
            <person name="Chen F."/>
            <person name="Chen W."/>
            <person name="Choi C."/>
            <person name="Clum A."/>
            <person name="Dos Santos R.A."/>
            <person name="Damasio A.R."/>
            <person name="Diallinas G."/>
            <person name="Emri T."/>
            <person name="Fekete E."/>
            <person name="Flipphi M."/>
            <person name="Freyberg S."/>
            <person name="Gallo A."/>
            <person name="Gournas C."/>
            <person name="Habgood R."/>
            <person name="Hainaut M."/>
            <person name="Harispe M.L."/>
            <person name="Henrissat B."/>
            <person name="Hilden K.S."/>
            <person name="Hope R."/>
            <person name="Hossain A."/>
            <person name="Karabika E."/>
            <person name="Karaffa L."/>
            <person name="Karanyi Z."/>
            <person name="Krasevec N."/>
            <person name="Kuo A."/>
            <person name="Kusch H."/>
            <person name="LaButti K."/>
            <person name="Lagendijk E.L."/>
            <person name="Lapidus A."/>
            <person name="Levasseur A."/>
            <person name="Lindquist E."/>
            <person name="Lipzen A."/>
            <person name="Logrieco A.F."/>
            <person name="MacCabe A."/>
            <person name="Maekelae M.R."/>
            <person name="Malavazi I."/>
            <person name="Melin P."/>
            <person name="Meyer V."/>
            <person name="Mielnichuk N."/>
            <person name="Miskei M."/>
            <person name="Molnar A.P."/>
            <person name="Mule G."/>
            <person name="Ngan C.Y."/>
            <person name="Orejas M."/>
            <person name="Orosz E."/>
            <person name="Ouedraogo J.P."/>
            <person name="Overkamp K.M."/>
            <person name="Park H.-S."/>
            <person name="Perrone G."/>
            <person name="Piumi F."/>
            <person name="Punt P.J."/>
            <person name="Ram A.F."/>
            <person name="Ramon A."/>
            <person name="Rauscher S."/>
            <person name="Record E."/>
            <person name="Riano-Pachon D.M."/>
            <person name="Robert V."/>
            <person name="Roehrig J."/>
            <person name="Ruller R."/>
            <person name="Salamov A."/>
            <person name="Salih N.S."/>
            <person name="Samson R.A."/>
            <person name="Sandor E."/>
            <person name="Sanguinetti M."/>
            <person name="Schuetze T."/>
            <person name="Sepcic K."/>
            <person name="Shelest E."/>
            <person name="Sherlock G."/>
            <person name="Sophianopoulou V."/>
            <person name="Squina F.M."/>
            <person name="Sun H."/>
            <person name="Susca A."/>
            <person name="Todd R.B."/>
            <person name="Tsang A."/>
            <person name="Unkles S.E."/>
            <person name="van de Wiele N."/>
            <person name="van Rossen-Uffink D."/>
            <person name="Oliveira J.V."/>
            <person name="Vesth T.C."/>
            <person name="Visser J."/>
            <person name="Yu J.-H."/>
            <person name="Zhou M."/>
            <person name="Andersen M.R."/>
            <person name="Archer D.B."/>
            <person name="Baker S.E."/>
            <person name="Benoit I."/>
            <person name="Brakhage A.A."/>
            <person name="Braus G.H."/>
            <person name="Fischer R."/>
            <person name="Frisvad J.C."/>
            <person name="Goldman G.H."/>
            <person name="Houbraken J."/>
            <person name="Oakley B."/>
            <person name="Pocsi I."/>
            <person name="Scazzocchio C."/>
            <person name="Seiboth B."/>
            <person name="vanKuyk P.A."/>
            <person name="Wortman J."/>
            <person name="Dyer P.S."/>
            <person name="Grigoriev I.V."/>
        </authorList>
    </citation>
    <scope>NUCLEOTIDE SEQUENCE [LARGE SCALE GENOMIC DNA]</scope>
    <source>
        <strain evidence="7">ATCC 16872 / CBS 172.66 / WB 5094</strain>
    </source>
</reference>
<comment type="subcellular location">
    <subcellularLocation>
        <location evidence="1">Membrane</location>
    </subcellularLocation>
</comment>
<evidence type="ECO:0000256" key="4">
    <source>
        <dbReference type="ARBA" id="ARBA00023136"/>
    </source>
</evidence>
<dbReference type="STRING" id="690307.A0A1L9WIU3"/>
<gene>
    <name evidence="6" type="ORF">ASPACDRAFT_81350</name>
</gene>
<dbReference type="EMBL" id="KV878986">
    <property type="protein sequence ID" value="OJJ96112.1"/>
    <property type="molecule type" value="Genomic_DNA"/>
</dbReference>
<accession>A0A1L9WIU3</accession>
<name>A0A1L9WIU3_ASPA1</name>
<dbReference type="InterPro" id="IPR043136">
    <property type="entry name" value="B30.2/SPRY_sf"/>
</dbReference>
<evidence type="ECO:0000313" key="7">
    <source>
        <dbReference type="Proteomes" id="UP000184546"/>
    </source>
</evidence>
<evidence type="ECO:0000256" key="1">
    <source>
        <dbReference type="ARBA" id="ARBA00004370"/>
    </source>
</evidence>
<dbReference type="AlphaFoldDB" id="A0A1L9WIU3"/>
<keyword evidence="2" id="KW-0812">Transmembrane</keyword>
<evidence type="ECO:0000256" key="2">
    <source>
        <dbReference type="ARBA" id="ARBA00022692"/>
    </source>
</evidence>
<dbReference type="Gene3D" id="2.60.120.920">
    <property type="match status" value="1"/>
</dbReference>
<proteinExistence type="predicted"/>
<dbReference type="CDD" id="cd12910">
    <property type="entry name" value="SPRY_SSH4_like"/>
    <property type="match status" value="1"/>
</dbReference>
<dbReference type="PANTHER" id="PTHR12864">
    <property type="entry name" value="RAN BINDING PROTEIN 9-RELATED"/>
    <property type="match status" value="1"/>
</dbReference>
<organism evidence="6 7">
    <name type="scientific">Aspergillus aculeatus (strain ATCC 16872 / CBS 172.66 / WB 5094)</name>
    <dbReference type="NCBI Taxonomy" id="690307"/>
    <lineage>
        <taxon>Eukaryota</taxon>
        <taxon>Fungi</taxon>
        <taxon>Dikarya</taxon>
        <taxon>Ascomycota</taxon>
        <taxon>Pezizomycotina</taxon>
        <taxon>Eurotiomycetes</taxon>
        <taxon>Eurotiomycetidae</taxon>
        <taxon>Eurotiales</taxon>
        <taxon>Aspergillaceae</taxon>
        <taxon>Aspergillus</taxon>
        <taxon>Aspergillus subgen. Circumdati</taxon>
    </lineage>
</organism>
<evidence type="ECO:0000256" key="5">
    <source>
        <dbReference type="SAM" id="MobiDB-lite"/>
    </source>
</evidence>
<protein>
    <recommendedName>
        <fullName evidence="8">SPRY domain-containing protein</fullName>
    </recommendedName>
</protein>
<dbReference type="InterPro" id="IPR035780">
    <property type="entry name" value="SPRY_Ssh4-like"/>
</dbReference>
<dbReference type="GeneID" id="30979669"/>
<evidence type="ECO:0008006" key="8">
    <source>
        <dbReference type="Google" id="ProtNLM"/>
    </source>
</evidence>
<dbReference type="GO" id="GO:0016020">
    <property type="term" value="C:membrane"/>
    <property type="evidence" value="ECO:0007669"/>
    <property type="project" value="UniProtKB-SubCell"/>
</dbReference>
<dbReference type="RefSeq" id="XP_020052452.1">
    <property type="nucleotide sequence ID" value="XM_020205855.1"/>
</dbReference>
<dbReference type="InterPro" id="IPR050618">
    <property type="entry name" value="Ubq-SigPath_Reg"/>
</dbReference>
<dbReference type="OrthoDB" id="25503at2759"/>
<keyword evidence="4" id="KW-0472">Membrane</keyword>
<evidence type="ECO:0000256" key="3">
    <source>
        <dbReference type="ARBA" id="ARBA00022989"/>
    </source>
</evidence>
<sequence>MDQRPKNTCQESPPDYAYVVASSSANTFLQPLPPPYHNWQESSEEDSLPPPPAASFLYSSTGNASSHDALRAHEFCDAHPLRPPAEPSVAAYGSVELYDFTPVRPLEFHGNVHVAPHGRWTGSTGHGNTDSILTTNLPLYFSLIDSPLRTNMAKLIYFEVKLLSLGGRSSSMFAESSGFAIGYVAKPYPSWRSPGWERGSLGVFSDDGCRFVNDSWGGKPFTTEFREGETVGLGMVFRQSCDKNRVDITVCFTRDGQQVGAWDLAEERDEDSGGIQGLEGDFDLYGAIGLFGMVEFVVEFNPTAWLWTPSCVV</sequence>
<keyword evidence="7" id="KW-1185">Reference proteome</keyword>
<keyword evidence="3" id="KW-1133">Transmembrane helix</keyword>
<dbReference type="VEuPathDB" id="FungiDB:ASPACDRAFT_81350"/>
<dbReference type="Proteomes" id="UP000184546">
    <property type="component" value="Unassembled WGS sequence"/>
</dbReference>
<feature type="region of interest" description="Disordered" evidence="5">
    <location>
        <begin position="31"/>
        <end position="60"/>
    </location>
</feature>
<evidence type="ECO:0000313" key="6">
    <source>
        <dbReference type="EMBL" id="OJJ96112.1"/>
    </source>
</evidence>
<dbReference type="OMA" id="PPPYHDW"/>